<evidence type="ECO:0000256" key="4">
    <source>
        <dbReference type="ARBA" id="ARBA00022519"/>
    </source>
</evidence>
<feature type="transmembrane region" description="Helical" evidence="8">
    <location>
        <begin position="150"/>
        <end position="172"/>
    </location>
</feature>
<dbReference type="GO" id="GO:0005886">
    <property type="term" value="C:plasma membrane"/>
    <property type="evidence" value="ECO:0007669"/>
    <property type="project" value="UniProtKB-SubCell"/>
</dbReference>
<evidence type="ECO:0000256" key="8">
    <source>
        <dbReference type="SAM" id="Phobius"/>
    </source>
</evidence>
<comment type="subcellular location">
    <subcellularLocation>
        <location evidence="1">Cell membrane</location>
        <topology evidence="1">Multi-pass membrane protein</topology>
    </subcellularLocation>
</comment>
<keyword evidence="7 8" id="KW-0472">Membrane</keyword>
<sequence>MTEIASASVSDKGRGGIGSRLWDLLGRRPEIFTLLLIIVTCLVVIGANPDFLQMSNIVDILRASVVRGLFAMGVLVVLASGGIDVSFTAIAAFVMYALTMLVTNWFPEMPMTITLILAALGGAAFGGALNGLLVQKLQAPSLIVTIGTQYVIRSFLLTFVGTALFMNIPAAMDAFGKASLFTHHASNGVVSVLPATVLVLVAAALVTWFILERTLMGRAIFAVGGNPGIAERLGINLFRVRIFVFAYAGLLAGIAGVVHVSSNRLANPFDLAGMELEIIAAVVLGGARITGGSGSVIGTLLGGVLLITIVSNVLIFVGIPSTLQLAIVGIFILLAGTIFALRNRS</sequence>
<evidence type="ECO:0000256" key="6">
    <source>
        <dbReference type="ARBA" id="ARBA00022989"/>
    </source>
</evidence>
<feature type="transmembrane region" description="Helical" evidence="8">
    <location>
        <begin position="272"/>
        <end position="289"/>
    </location>
</feature>
<feature type="transmembrane region" description="Helical" evidence="8">
    <location>
        <begin position="242"/>
        <end position="260"/>
    </location>
</feature>
<proteinExistence type="predicted"/>
<feature type="transmembrane region" description="Helical" evidence="8">
    <location>
        <begin position="296"/>
        <end position="317"/>
    </location>
</feature>
<dbReference type="PANTHER" id="PTHR32196:SF21">
    <property type="entry name" value="ABC TRANSPORTER PERMEASE PROTEIN YPHD-RELATED"/>
    <property type="match status" value="1"/>
</dbReference>
<dbReference type="InterPro" id="IPR001851">
    <property type="entry name" value="ABC_transp_permease"/>
</dbReference>
<keyword evidence="4" id="KW-0997">Cell inner membrane</keyword>
<feature type="transmembrane region" description="Helical" evidence="8">
    <location>
        <begin position="323"/>
        <end position="341"/>
    </location>
</feature>
<keyword evidence="6 8" id="KW-1133">Transmembrane helix</keyword>
<evidence type="ECO:0000313" key="9">
    <source>
        <dbReference type="EMBL" id="ERM02402.1"/>
    </source>
</evidence>
<dbReference type="Pfam" id="PF02653">
    <property type="entry name" value="BPD_transp_2"/>
    <property type="match status" value="1"/>
</dbReference>
<evidence type="ECO:0000256" key="7">
    <source>
        <dbReference type="ARBA" id="ARBA00023136"/>
    </source>
</evidence>
<evidence type="ECO:0000313" key="10">
    <source>
        <dbReference type="Proteomes" id="UP000016842"/>
    </source>
</evidence>
<evidence type="ECO:0000256" key="5">
    <source>
        <dbReference type="ARBA" id="ARBA00022692"/>
    </source>
</evidence>
<dbReference type="CDD" id="cd06579">
    <property type="entry name" value="TM_PBP1_transp_AraH_like"/>
    <property type="match status" value="1"/>
</dbReference>
<accession>U4VHR0</accession>
<protein>
    <submittedName>
        <fullName evidence="9">Sugar ABC transporter permease</fullName>
    </submittedName>
</protein>
<dbReference type="Proteomes" id="UP000016842">
    <property type="component" value="Unassembled WGS sequence"/>
</dbReference>
<dbReference type="PANTHER" id="PTHR32196">
    <property type="entry name" value="ABC TRANSPORTER PERMEASE PROTEIN YPHD-RELATED-RELATED"/>
    <property type="match status" value="1"/>
</dbReference>
<dbReference type="EMBL" id="ASXJ01000089">
    <property type="protein sequence ID" value="ERM02402.1"/>
    <property type="molecule type" value="Genomic_DNA"/>
</dbReference>
<comment type="caution">
    <text evidence="9">The sequence shown here is derived from an EMBL/GenBank/DDBJ whole genome shotgun (WGS) entry which is preliminary data.</text>
</comment>
<keyword evidence="2" id="KW-0813">Transport</keyword>
<evidence type="ECO:0000256" key="1">
    <source>
        <dbReference type="ARBA" id="ARBA00004651"/>
    </source>
</evidence>
<feature type="transmembrane region" description="Helical" evidence="8">
    <location>
        <begin position="69"/>
        <end position="97"/>
    </location>
</feature>
<gene>
    <name evidence="9" type="ORF">Q644_16685</name>
</gene>
<feature type="transmembrane region" description="Helical" evidence="8">
    <location>
        <begin position="109"/>
        <end position="129"/>
    </location>
</feature>
<feature type="transmembrane region" description="Helical" evidence="8">
    <location>
        <begin position="31"/>
        <end position="48"/>
    </location>
</feature>
<name>U4VHR0_9HYPH</name>
<reference evidence="9 10" key="1">
    <citation type="journal article" date="2014" name="FEMS Microbiol. Lett.">
        <title>Genome sequencing analysis reveals virulence-related gene content of Ochrobactrum intermedium strain 229E, a urease-positive strain isolated from the human gastric niche.</title>
        <authorList>
            <person name="Kulkarni G.J."/>
            <person name="Shetty S."/>
            <person name="Dharne M.S."/>
            <person name="Shouche Y.S."/>
        </authorList>
    </citation>
    <scope>NUCLEOTIDE SEQUENCE [LARGE SCALE GENOMIC DNA]</scope>
    <source>
        <strain evidence="9 10">229E</strain>
    </source>
</reference>
<evidence type="ECO:0000256" key="3">
    <source>
        <dbReference type="ARBA" id="ARBA00022475"/>
    </source>
</evidence>
<dbReference type="AlphaFoldDB" id="U4VHR0"/>
<keyword evidence="5 8" id="KW-0812">Transmembrane</keyword>
<organism evidence="9 10">
    <name type="scientific">Brucella intermedia 229E</name>
    <dbReference type="NCBI Taxonomy" id="1337887"/>
    <lineage>
        <taxon>Bacteria</taxon>
        <taxon>Pseudomonadati</taxon>
        <taxon>Pseudomonadota</taxon>
        <taxon>Alphaproteobacteria</taxon>
        <taxon>Hyphomicrobiales</taxon>
        <taxon>Brucellaceae</taxon>
        <taxon>Brucella/Ochrobactrum group</taxon>
        <taxon>Brucella</taxon>
    </lineage>
</organism>
<evidence type="ECO:0000256" key="2">
    <source>
        <dbReference type="ARBA" id="ARBA00022448"/>
    </source>
</evidence>
<feature type="transmembrane region" description="Helical" evidence="8">
    <location>
        <begin position="192"/>
        <end position="211"/>
    </location>
</feature>
<dbReference type="GO" id="GO:0022857">
    <property type="term" value="F:transmembrane transporter activity"/>
    <property type="evidence" value="ECO:0007669"/>
    <property type="project" value="InterPro"/>
</dbReference>
<keyword evidence="3" id="KW-1003">Cell membrane</keyword>
<dbReference type="PATRIC" id="fig|1337887.3.peg.1730"/>